<dbReference type="PROSITE" id="PS51257">
    <property type="entry name" value="PROKAR_LIPOPROTEIN"/>
    <property type="match status" value="1"/>
</dbReference>
<dbReference type="EMBL" id="BAABFT010000002">
    <property type="protein sequence ID" value="GAA4312460.1"/>
    <property type="molecule type" value="Genomic_DNA"/>
</dbReference>
<dbReference type="InterPro" id="IPR025510">
    <property type="entry name" value="DUF4397"/>
</dbReference>
<feature type="domain" description="DUF4397" evidence="1">
    <location>
        <begin position="343"/>
        <end position="431"/>
    </location>
</feature>
<evidence type="ECO:0000313" key="3">
    <source>
        <dbReference type="Proteomes" id="UP001500582"/>
    </source>
</evidence>
<sequence>MKKIALQYPKIKYPMLLWLMAITACFTACRKEKADVRKDNRANTATRPLSTSRIINLAGYNQVAANGNTLTDPVVRDPNEVGGDRSTGTDFFPKNGYLEKSWQIPQELFGKTEGLEFKFGYIGPSSFGPREFTMPAIRETYNKPMDYYLLPTQMANGLPNYVRVERSVVQPSKADHFKIRIINLTSPITTAVASPRGPIESLVGPVTLTYADGTPVSAQTSNITNEQQTSDYVELPYGSYQFKVLTANGRQVPGASPTDGTFGVIDPPTSTVGISLNGTVTSAKLTFAPMMSYQPGGVYTIVVTPCNFNYLQNSILQASGAFQNAFHIVTDVSAPANTTYCRVQGVNALPGNDQVGFKINGQPLSAGLGYGEASAYSSYIQGDYTIDAVNAAGNVLASISQTFRNNQNYTLWLYPDAAGKAQILFVPNNLSGMVSVGGTPQDGSQGIVTTNYAFNKRFLNFSPDNPYITFTYDNGRPVSANMQPGVLKIGEPYNNEILLFYRAYEVMAYRSAPDVVPGTWARDIEVLKSVSFVANPALYTTPGRDIPIQEPGIYTVALIGRSGAGVPDAEKAKLIIVKHNK</sequence>
<comment type="caution">
    <text evidence="2">The sequence shown here is derived from an EMBL/GenBank/DDBJ whole genome shotgun (WGS) entry which is preliminary data.</text>
</comment>
<dbReference type="Pfam" id="PF14344">
    <property type="entry name" value="DUF4397"/>
    <property type="match status" value="1"/>
</dbReference>
<evidence type="ECO:0000313" key="2">
    <source>
        <dbReference type="EMBL" id="GAA4312460.1"/>
    </source>
</evidence>
<dbReference type="RefSeq" id="WP_345209693.1">
    <property type="nucleotide sequence ID" value="NZ_BAABFT010000002.1"/>
</dbReference>
<keyword evidence="3" id="KW-1185">Reference proteome</keyword>
<gene>
    <name evidence="2" type="ORF">GCM10023149_07830</name>
</gene>
<name>A0ABP8FWL3_9SPHI</name>
<reference evidence="3" key="1">
    <citation type="journal article" date="2019" name="Int. J. Syst. Evol. Microbiol.">
        <title>The Global Catalogue of Microorganisms (GCM) 10K type strain sequencing project: providing services to taxonomists for standard genome sequencing and annotation.</title>
        <authorList>
            <consortium name="The Broad Institute Genomics Platform"/>
            <consortium name="The Broad Institute Genome Sequencing Center for Infectious Disease"/>
            <person name="Wu L."/>
            <person name="Ma J."/>
        </authorList>
    </citation>
    <scope>NUCLEOTIDE SEQUENCE [LARGE SCALE GENOMIC DNA]</scope>
    <source>
        <strain evidence="3">JCM 17705</strain>
    </source>
</reference>
<accession>A0ABP8FWL3</accession>
<proteinExistence type="predicted"/>
<evidence type="ECO:0000259" key="1">
    <source>
        <dbReference type="Pfam" id="PF14344"/>
    </source>
</evidence>
<organism evidence="2 3">
    <name type="scientific">Mucilaginibacter gynuensis</name>
    <dbReference type="NCBI Taxonomy" id="1302236"/>
    <lineage>
        <taxon>Bacteria</taxon>
        <taxon>Pseudomonadati</taxon>
        <taxon>Bacteroidota</taxon>
        <taxon>Sphingobacteriia</taxon>
        <taxon>Sphingobacteriales</taxon>
        <taxon>Sphingobacteriaceae</taxon>
        <taxon>Mucilaginibacter</taxon>
    </lineage>
</organism>
<dbReference type="Proteomes" id="UP001500582">
    <property type="component" value="Unassembled WGS sequence"/>
</dbReference>
<protein>
    <recommendedName>
        <fullName evidence="1">DUF4397 domain-containing protein</fullName>
    </recommendedName>
</protein>